<protein>
    <submittedName>
        <fullName evidence="2">Uncharacterized protein</fullName>
    </submittedName>
</protein>
<dbReference type="AlphaFoldDB" id="A0A6J4UCK4"/>
<name>A0A6J4UCK4_9BACT</name>
<accession>A0A6J4UCK4</accession>
<evidence type="ECO:0000313" key="2">
    <source>
        <dbReference type="EMBL" id="CAA9544707.1"/>
    </source>
</evidence>
<proteinExistence type="predicted"/>
<dbReference type="EMBL" id="CADCWK010000027">
    <property type="protein sequence ID" value="CAA9544707.1"/>
    <property type="molecule type" value="Genomic_DNA"/>
</dbReference>
<sequence length="110" mass="12368">MSLMHGLSQVRQRLYDNDASGATMKLIDSIIQRASDPAAASAPSQSQLQLVRMLMRTPVANDNSTVYNDLAQLEEELEIAAQGFQAEREAIDNRPMPKSKKFYREQKQRG</sequence>
<reference evidence="2" key="1">
    <citation type="submission" date="2020-02" db="EMBL/GenBank/DDBJ databases">
        <authorList>
            <person name="Meier V. D."/>
        </authorList>
    </citation>
    <scope>NUCLEOTIDE SEQUENCE</scope>
    <source>
        <strain evidence="2">AVDCRST_MAG33</strain>
    </source>
</reference>
<gene>
    <name evidence="2" type="ORF">AVDCRST_MAG33-334</name>
</gene>
<organism evidence="2">
    <name type="scientific">uncultured Thermomicrobiales bacterium</name>
    <dbReference type="NCBI Taxonomy" id="1645740"/>
    <lineage>
        <taxon>Bacteria</taxon>
        <taxon>Pseudomonadati</taxon>
        <taxon>Thermomicrobiota</taxon>
        <taxon>Thermomicrobia</taxon>
        <taxon>Thermomicrobiales</taxon>
        <taxon>environmental samples</taxon>
    </lineage>
</organism>
<evidence type="ECO:0000256" key="1">
    <source>
        <dbReference type="SAM" id="MobiDB-lite"/>
    </source>
</evidence>
<feature type="region of interest" description="Disordered" evidence="1">
    <location>
        <begin position="88"/>
        <end position="110"/>
    </location>
</feature>